<sequence>MLLKYLGHASVKIDDLIVDPWTDEMPGMGLKNSHVFTAADRKTNLICISHDHLDHHLGAEALAKENDATVVTGFELAVQYAAKGTKVEMMNVGGQISVKDWSIFMTKAFHSASSNPSGFILRKNGKTVYHAGDTSFFSGMKNLGERFSIDVAFLPIGDRFTMGIEEAVHAAQALSPKLVIPIHFNTFPMINADENDFKSRLEKLGIACKPLKPGQEIEI</sequence>
<protein>
    <submittedName>
        <fullName evidence="2">Metal-dependent hydrolase</fullName>
    </submittedName>
</protein>
<dbReference type="SUPFAM" id="SSF56281">
    <property type="entry name" value="Metallo-hydrolase/oxidoreductase"/>
    <property type="match status" value="1"/>
</dbReference>
<dbReference type="Pfam" id="PF12706">
    <property type="entry name" value="Lactamase_B_2"/>
    <property type="match status" value="1"/>
</dbReference>
<dbReference type="InterPro" id="IPR050114">
    <property type="entry name" value="UPF0173_UPF0282_UlaG_hydrolase"/>
</dbReference>
<evidence type="ECO:0000313" key="3">
    <source>
        <dbReference type="Proteomes" id="UP000675968"/>
    </source>
</evidence>
<dbReference type="InterPro" id="IPR001279">
    <property type="entry name" value="Metallo-B-lactamas"/>
</dbReference>
<name>A0A8T4L514_9ARCH</name>
<dbReference type="AlphaFoldDB" id="A0A8T4L514"/>
<gene>
    <name evidence="2" type="ORF">J4215_05050</name>
</gene>
<dbReference type="SMART" id="SM00849">
    <property type="entry name" value="Lactamase_B"/>
    <property type="match status" value="1"/>
</dbReference>
<accession>A0A8T4L514</accession>
<dbReference type="InterPro" id="IPR036866">
    <property type="entry name" value="RibonucZ/Hydroxyglut_hydro"/>
</dbReference>
<keyword evidence="2" id="KW-0378">Hydrolase</keyword>
<dbReference type="NCBIfam" id="NF001911">
    <property type="entry name" value="PRK00685.1"/>
    <property type="match status" value="1"/>
</dbReference>
<reference evidence="2" key="2">
    <citation type="submission" date="2021-05" db="EMBL/GenBank/DDBJ databases">
        <title>Protein family content uncovers lineage relationships and bacterial pathway maintenance mechanisms in DPANN archaea.</title>
        <authorList>
            <person name="Castelle C.J."/>
            <person name="Meheust R."/>
            <person name="Jaffe A.L."/>
            <person name="Seitz K."/>
            <person name="Gong X."/>
            <person name="Baker B.J."/>
            <person name="Banfield J.F."/>
        </authorList>
    </citation>
    <scope>NUCLEOTIDE SEQUENCE</scope>
    <source>
        <strain evidence="2">RIFCSPLOWO2_01_FULL_AR10_48_17</strain>
    </source>
</reference>
<dbReference type="EMBL" id="JAGVWC010000011">
    <property type="protein sequence ID" value="MBS3061921.1"/>
    <property type="molecule type" value="Genomic_DNA"/>
</dbReference>
<organism evidence="2 3">
    <name type="scientific">Candidatus Iainarchaeum sp</name>
    <dbReference type="NCBI Taxonomy" id="3101447"/>
    <lineage>
        <taxon>Archaea</taxon>
        <taxon>Candidatus Iainarchaeota</taxon>
        <taxon>Candidatus Iainarchaeia</taxon>
        <taxon>Candidatus Iainarchaeales</taxon>
        <taxon>Candidatus Iainarchaeaceae</taxon>
        <taxon>Candidatus Iainarchaeum</taxon>
    </lineage>
</organism>
<comment type="caution">
    <text evidence="2">The sequence shown here is derived from an EMBL/GenBank/DDBJ whole genome shotgun (WGS) entry which is preliminary data.</text>
</comment>
<dbReference type="GO" id="GO:0016787">
    <property type="term" value="F:hydrolase activity"/>
    <property type="evidence" value="ECO:0007669"/>
    <property type="project" value="UniProtKB-KW"/>
</dbReference>
<dbReference type="Gene3D" id="3.60.15.10">
    <property type="entry name" value="Ribonuclease Z/Hydroxyacylglutathione hydrolase-like"/>
    <property type="match status" value="1"/>
</dbReference>
<proteinExistence type="predicted"/>
<dbReference type="PANTHER" id="PTHR43546">
    <property type="entry name" value="UPF0173 METAL-DEPENDENT HYDROLASE MJ1163-RELATED"/>
    <property type="match status" value="1"/>
</dbReference>
<dbReference type="Proteomes" id="UP000675968">
    <property type="component" value="Unassembled WGS sequence"/>
</dbReference>
<dbReference type="PANTHER" id="PTHR43546:SF3">
    <property type="entry name" value="UPF0173 METAL-DEPENDENT HYDROLASE MJ1163"/>
    <property type="match status" value="1"/>
</dbReference>
<evidence type="ECO:0000313" key="2">
    <source>
        <dbReference type="EMBL" id="MBS3061921.1"/>
    </source>
</evidence>
<reference evidence="2" key="1">
    <citation type="submission" date="2021-03" db="EMBL/GenBank/DDBJ databases">
        <authorList>
            <person name="Jaffe A."/>
        </authorList>
    </citation>
    <scope>NUCLEOTIDE SEQUENCE</scope>
    <source>
        <strain evidence="2">RIFCSPLOWO2_01_FULL_AR10_48_17</strain>
    </source>
</reference>
<evidence type="ECO:0000259" key="1">
    <source>
        <dbReference type="SMART" id="SM00849"/>
    </source>
</evidence>
<feature type="domain" description="Metallo-beta-lactamase" evidence="1">
    <location>
        <begin position="7"/>
        <end position="183"/>
    </location>
</feature>